<dbReference type="PANTHER" id="PTHR24148">
    <property type="entry name" value="ANKYRIN REPEAT DOMAIN-CONTAINING PROTEIN 39 HOMOLOG-RELATED"/>
    <property type="match status" value="1"/>
</dbReference>
<keyword evidence="3" id="KW-1185">Reference proteome</keyword>
<dbReference type="Pfam" id="PF26639">
    <property type="entry name" value="Het-6_barrel"/>
    <property type="match status" value="1"/>
</dbReference>
<dbReference type="InterPro" id="IPR052895">
    <property type="entry name" value="HetReg/Transcr_Mod"/>
</dbReference>
<dbReference type="Proteomes" id="UP000054321">
    <property type="component" value="Unassembled WGS sequence"/>
</dbReference>
<sequence>MSSPFLFSNSPLQSEDDIRLFTLLPGNFNDDLRILLQPVCLASNVTPYQALSYTWGVERTHSITCEGGTIETPANLALALRYIRSETDSQVLWADAICIDQKNLQERNSQVRLMGRVYQNSSCMLIWLGEGGRDELDSIKWFLEALRETPERRTDLIPTFFRIDNQDTEPLREKLQILGSLLSRSWFNRGWTAQEVCLARHAVMLVGINRLDWSELVNLYKSLYEKARSLAQRVFNCDYRTAKSKIARSLWLSELPDITGQALPFSYILSLSHSEETTDPKDKVYAALALADEPIRHSIVVKYSDTVSVEQVYIEATRAIIAHEKRYSVLSQTESYRRDPKLPSWVPDWRVKRLLQSMIAAKYYPGVAQGSRTIVPETGISSLYELHVPAHYVGRVVAVHDLESLRSDLDSSAQHGWPRMAAAIVRLACRIRLDHRTIFSDVSFYLDVLRTISSDTLPFSNRIASIMRCCHFPLHRDILLNGTEFTEATSAILSDYYATILQTSYQNENRPTHHSNQLPRGTPFAHIDNSLLSSAMQEITRQISIHTSCRSLFITTEGRMGLSCTSTTIGDEVYCFQGGATPFVLRPMARLGTFELVAECYLDRVMKGELYNLEGEGDKRRLVPKDGGKFEEIILI</sequence>
<evidence type="ECO:0000313" key="3">
    <source>
        <dbReference type="Proteomes" id="UP000054321"/>
    </source>
</evidence>
<dbReference type="AlphaFoldDB" id="A0A0C3CB40"/>
<name>A0A0C3CB40_OIDMZ</name>
<gene>
    <name evidence="2" type="ORF">OIDMADRAFT_183538</name>
</gene>
<evidence type="ECO:0000259" key="1">
    <source>
        <dbReference type="Pfam" id="PF06985"/>
    </source>
</evidence>
<feature type="domain" description="Heterokaryon incompatibility" evidence="1">
    <location>
        <begin position="48"/>
        <end position="195"/>
    </location>
</feature>
<dbReference type="InParanoid" id="A0A0C3CB40"/>
<dbReference type="InterPro" id="IPR010730">
    <property type="entry name" value="HET"/>
</dbReference>
<reference evidence="2 3" key="1">
    <citation type="submission" date="2014-04" db="EMBL/GenBank/DDBJ databases">
        <authorList>
            <consortium name="DOE Joint Genome Institute"/>
            <person name="Kuo A."/>
            <person name="Martino E."/>
            <person name="Perotto S."/>
            <person name="Kohler A."/>
            <person name="Nagy L.G."/>
            <person name="Floudas D."/>
            <person name="Copeland A."/>
            <person name="Barry K.W."/>
            <person name="Cichocki N."/>
            <person name="Veneault-Fourrey C."/>
            <person name="LaButti K."/>
            <person name="Lindquist E.A."/>
            <person name="Lipzen A."/>
            <person name="Lundell T."/>
            <person name="Morin E."/>
            <person name="Murat C."/>
            <person name="Sun H."/>
            <person name="Tunlid A."/>
            <person name="Henrissat B."/>
            <person name="Grigoriev I.V."/>
            <person name="Hibbett D.S."/>
            <person name="Martin F."/>
            <person name="Nordberg H.P."/>
            <person name="Cantor M.N."/>
            <person name="Hua S.X."/>
        </authorList>
    </citation>
    <scope>NUCLEOTIDE SEQUENCE [LARGE SCALE GENOMIC DNA]</scope>
    <source>
        <strain evidence="2 3">Zn</strain>
    </source>
</reference>
<dbReference type="STRING" id="913774.A0A0C3CB40"/>
<dbReference type="PANTHER" id="PTHR24148:SF82">
    <property type="entry name" value="HETEROKARYON INCOMPATIBILITY DOMAIN-CONTAINING PROTEIN"/>
    <property type="match status" value="1"/>
</dbReference>
<dbReference type="Pfam" id="PF06985">
    <property type="entry name" value="HET"/>
    <property type="match status" value="1"/>
</dbReference>
<reference evidence="3" key="2">
    <citation type="submission" date="2015-01" db="EMBL/GenBank/DDBJ databases">
        <title>Evolutionary Origins and Diversification of the Mycorrhizal Mutualists.</title>
        <authorList>
            <consortium name="DOE Joint Genome Institute"/>
            <consortium name="Mycorrhizal Genomics Consortium"/>
            <person name="Kohler A."/>
            <person name="Kuo A."/>
            <person name="Nagy L.G."/>
            <person name="Floudas D."/>
            <person name="Copeland A."/>
            <person name="Barry K.W."/>
            <person name="Cichocki N."/>
            <person name="Veneault-Fourrey C."/>
            <person name="LaButti K."/>
            <person name="Lindquist E.A."/>
            <person name="Lipzen A."/>
            <person name="Lundell T."/>
            <person name="Morin E."/>
            <person name="Murat C."/>
            <person name="Riley R."/>
            <person name="Ohm R."/>
            <person name="Sun H."/>
            <person name="Tunlid A."/>
            <person name="Henrissat B."/>
            <person name="Grigoriev I.V."/>
            <person name="Hibbett D.S."/>
            <person name="Martin F."/>
        </authorList>
    </citation>
    <scope>NUCLEOTIDE SEQUENCE [LARGE SCALE GENOMIC DNA]</scope>
    <source>
        <strain evidence="3">Zn</strain>
    </source>
</reference>
<proteinExistence type="predicted"/>
<dbReference type="EMBL" id="KN832885">
    <property type="protein sequence ID" value="KIM96108.1"/>
    <property type="molecule type" value="Genomic_DNA"/>
</dbReference>
<evidence type="ECO:0000313" key="2">
    <source>
        <dbReference type="EMBL" id="KIM96108.1"/>
    </source>
</evidence>
<protein>
    <recommendedName>
        <fullName evidence="1">Heterokaryon incompatibility domain-containing protein</fullName>
    </recommendedName>
</protein>
<dbReference type="HOGENOM" id="CLU_004184_7_5_1"/>
<organism evidence="2 3">
    <name type="scientific">Oidiodendron maius (strain Zn)</name>
    <dbReference type="NCBI Taxonomy" id="913774"/>
    <lineage>
        <taxon>Eukaryota</taxon>
        <taxon>Fungi</taxon>
        <taxon>Dikarya</taxon>
        <taxon>Ascomycota</taxon>
        <taxon>Pezizomycotina</taxon>
        <taxon>Leotiomycetes</taxon>
        <taxon>Leotiomycetes incertae sedis</taxon>
        <taxon>Myxotrichaceae</taxon>
        <taxon>Oidiodendron</taxon>
    </lineage>
</organism>
<dbReference type="OrthoDB" id="2157530at2759"/>
<accession>A0A0C3CB40</accession>